<proteinExistence type="predicted"/>
<evidence type="ECO:0000313" key="2">
    <source>
        <dbReference type="EMBL" id="MBW30121.1"/>
    </source>
</evidence>
<name>A0A2M3ZNL1_9DIPT</name>
<keyword evidence="1" id="KW-0732">Signal</keyword>
<sequence>MPRLVLVLLALEPQCCRWPRSNHWKRRYWPLPICLIKRAKCYTLLLEMLEQTADQQSIHRVITKKSRRKRMRRRTMMMRSDGRSVTIRERSVPTSRIRPPLWPWNRFAFGP</sequence>
<feature type="chain" id="PRO_5014992658" evidence="1">
    <location>
        <begin position="18"/>
        <end position="111"/>
    </location>
</feature>
<dbReference type="EMBL" id="GGFM01009370">
    <property type="protein sequence ID" value="MBW30121.1"/>
    <property type="molecule type" value="Transcribed_RNA"/>
</dbReference>
<feature type="signal peptide" evidence="1">
    <location>
        <begin position="1"/>
        <end position="17"/>
    </location>
</feature>
<accession>A0A2M3ZNL1</accession>
<reference evidence="2" key="1">
    <citation type="submission" date="2018-01" db="EMBL/GenBank/DDBJ databases">
        <title>An insight into the sialome of Amazonian anophelines.</title>
        <authorList>
            <person name="Ribeiro J.M."/>
            <person name="Scarpassa V."/>
            <person name="Calvo E."/>
        </authorList>
    </citation>
    <scope>NUCLEOTIDE SEQUENCE</scope>
    <source>
        <tissue evidence="2">Salivary glands</tissue>
    </source>
</reference>
<dbReference type="AlphaFoldDB" id="A0A2M3ZNL1"/>
<protein>
    <submittedName>
        <fullName evidence="2">Putative secreted peptide</fullName>
    </submittedName>
</protein>
<organism evidence="2">
    <name type="scientific">Anopheles braziliensis</name>
    <dbReference type="NCBI Taxonomy" id="58242"/>
    <lineage>
        <taxon>Eukaryota</taxon>
        <taxon>Metazoa</taxon>
        <taxon>Ecdysozoa</taxon>
        <taxon>Arthropoda</taxon>
        <taxon>Hexapoda</taxon>
        <taxon>Insecta</taxon>
        <taxon>Pterygota</taxon>
        <taxon>Neoptera</taxon>
        <taxon>Endopterygota</taxon>
        <taxon>Diptera</taxon>
        <taxon>Nematocera</taxon>
        <taxon>Culicoidea</taxon>
        <taxon>Culicidae</taxon>
        <taxon>Anophelinae</taxon>
        <taxon>Anopheles</taxon>
    </lineage>
</organism>
<evidence type="ECO:0000256" key="1">
    <source>
        <dbReference type="SAM" id="SignalP"/>
    </source>
</evidence>